<dbReference type="EMBL" id="KE145363">
    <property type="protein sequence ID" value="EPE30868.1"/>
    <property type="molecule type" value="Genomic_DNA"/>
</dbReference>
<keyword evidence="3" id="KW-0482">Metalloprotease</keyword>
<dbReference type="AlphaFoldDB" id="S3DWX1"/>
<reference evidence="3 4" key="1">
    <citation type="journal article" date="2013" name="BMC Genomics">
        <title>Genomics-driven discovery of the pneumocandin biosynthetic gene cluster in the fungus Glarea lozoyensis.</title>
        <authorList>
            <person name="Chen L."/>
            <person name="Yue Q."/>
            <person name="Zhang X."/>
            <person name="Xiang M."/>
            <person name="Wang C."/>
            <person name="Li S."/>
            <person name="Che Y."/>
            <person name="Ortiz-Lopez F.J."/>
            <person name="Bills G.F."/>
            <person name="Liu X."/>
            <person name="An Z."/>
        </authorList>
    </citation>
    <scope>NUCLEOTIDE SEQUENCE [LARGE SCALE GENOMIC DNA]</scope>
    <source>
        <strain evidence="4">ATCC 20868 / MF5171</strain>
    </source>
</reference>
<keyword evidence="3" id="KW-0645">Protease</keyword>
<sequence>MLLLVFLALTWLALVVAGPSSYEPRIIRQLQPRKPEPEPAYPPTLETLRLSPIAGVFPRTFIDPTRTAEQKSKLTTAWNDAKLLVEAQTNVINGFDYDTPYRNWLGKDWNAKGGSNLEYQSKVIADKLDRLAELFRGEVENNDEFIWWCKDWGGNYNLEDDAGVIMLHDIYHYHAVSKGSLTALDYILTARDCFGSKTEHAYVNAESYTLCTLAIYLQQTFQTAASPGAEPLSHEADSNQNPGLISGLPPDTFPDSTPGLPQDLTPDSIPGLPPDAIPDSSSDPGLHPGSDSNSHSGSDLGPDLGPDLGSGREWAR</sequence>
<dbReference type="GO" id="GO:0006508">
    <property type="term" value="P:proteolysis"/>
    <property type="evidence" value="ECO:0007669"/>
    <property type="project" value="UniProtKB-KW"/>
</dbReference>
<keyword evidence="4" id="KW-1185">Reference proteome</keyword>
<feature type="signal peptide" evidence="2">
    <location>
        <begin position="1"/>
        <end position="17"/>
    </location>
</feature>
<evidence type="ECO:0000256" key="1">
    <source>
        <dbReference type="SAM" id="MobiDB-lite"/>
    </source>
</evidence>
<name>S3DWX1_GLAL2</name>
<dbReference type="GeneID" id="19462890"/>
<dbReference type="KEGG" id="glz:GLAREA_03835"/>
<feature type="chain" id="PRO_5004508375" evidence="2">
    <location>
        <begin position="18"/>
        <end position="316"/>
    </location>
</feature>
<dbReference type="OrthoDB" id="5423229at2759"/>
<dbReference type="HOGENOM" id="CLU_880146_0_0_1"/>
<organism evidence="3 4">
    <name type="scientific">Glarea lozoyensis (strain ATCC 20868 / MF5171)</name>
    <dbReference type="NCBI Taxonomy" id="1116229"/>
    <lineage>
        <taxon>Eukaryota</taxon>
        <taxon>Fungi</taxon>
        <taxon>Dikarya</taxon>
        <taxon>Ascomycota</taxon>
        <taxon>Pezizomycotina</taxon>
        <taxon>Leotiomycetes</taxon>
        <taxon>Helotiales</taxon>
        <taxon>Helotiaceae</taxon>
        <taxon>Glarea</taxon>
    </lineage>
</organism>
<evidence type="ECO:0000256" key="2">
    <source>
        <dbReference type="SAM" id="SignalP"/>
    </source>
</evidence>
<dbReference type="GO" id="GO:0008237">
    <property type="term" value="F:metallopeptidase activity"/>
    <property type="evidence" value="ECO:0007669"/>
    <property type="project" value="UniProtKB-KW"/>
</dbReference>
<dbReference type="RefSeq" id="XP_008082279.1">
    <property type="nucleotide sequence ID" value="XM_008084088.1"/>
</dbReference>
<accession>S3DWX1</accession>
<dbReference type="Proteomes" id="UP000016922">
    <property type="component" value="Unassembled WGS sequence"/>
</dbReference>
<evidence type="ECO:0000313" key="4">
    <source>
        <dbReference type="Proteomes" id="UP000016922"/>
    </source>
</evidence>
<gene>
    <name evidence="3" type="ORF">GLAREA_03835</name>
</gene>
<feature type="compositionally biased region" description="Low complexity" evidence="1">
    <location>
        <begin position="296"/>
        <end position="316"/>
    </location>
</feature>
<feature type="region of interest" description="Disordered" evidence="1">
    <location>
        <begin position="227"/>
        <end position="316"/>
    </location>
</feature>
<evidence type="ECO:0000313" key="3">
    <source>
        <dbReference type="EMBL" id="EPE30868.1"/>
    </source>
</evidence>
<keyword evidence="2" id="KW-0732">Signal</keyword>
<keyword evidence="3" id="KW-0378">Hydrolase</keyword>
<protein>
    <submittedName>
        <fullName evidence="3">Metalloproteases (Zincins), catalytic</fullName>
    </submittedName>
</protein>
<proteinExistence type="predicted"/>